<dbReference type="InterPro" id="IPR036390">
    <property type="entry name" value="WH_DNA-bd_sf"/>
</dbReference>
<proteinExistence type="predicted"/>
<protein>
    <recommendedName>
        <fullName evidence="4">O-methyltransferase dimerisation domain-containing protein</fullName>
    </recommendedName>
</protein>
<evidence type="ECO:0000256" key="1">
    <source>
        <dbReference type="ARBA" id="ARBA00022603"/>
    </source>
</evidence>
<dbReference type="PANTHER" id="PTHR11746">
    <property type="entry name" value="O-METHYLTRANSFERASE"/>
    <property type="match status" value="1"/>
</dbReference>
<gene>
    <name evidence="5" type="ordered locus">VIT_12s0028g02770</name>
</gene>
<feature type="domain" description="O-methyltransferase dimerisation" evidence="4">
    <location>
        <begin position="20"/>
        <end position="89"/>
    </location>
</feature>
<dbReference type="SUPFAM" id="SSF46785">
    <property type="entry name" value="Winged helix' DNA-binding domain"/>
    <property type="match status" value="1"/>
</dbReference>
<dbReference type="PROSITE" id="PS51683">
    <property type="entry name" value="SAM_OMT_II"/>
    <property type="match status" value="1"/>
</dbReference>
<keyword evidence="3" id="KW-0949">S-adenosyl-L-methionine</keyword>
<dbReference type="Gene3D" id="1.10.10.10">
    <property type="entry name" value="Winged helix-like DNA-binding domain superfamily/Winged helix DNA-binding domain"/>
    <property type="match status" value="1"/>
</dbReference>
<keyword evidence="1" id="KW-0489">Methyltransferase</keyword>
<dbReference type="AlphaFoldDB" id="F6H5I2"/>
<reference evidence="6" key="1">
    <citation type="journal article" date="2007" name="Nature">
        <title>The grapevine genome sequence suggests ancestral hexaploidization in major angiosperm phyla.</title>
        <authorList>
            <consortium name="The French-Italian Public Consortium for Grapevine Genome Characterization."/>
            <person name="Jaillon O."/>
            <person name="Aury J.-M."/>
            <person name="Noel B."/>
            <person name="Policriti A."/>
            <person name="Clepet C."/>
            <person name="Casagrande A."/>
            <person name="Choisne N."/>
            <person name="Aubourg S."/>
            <person name="Vitulo N."/>
            <person name="Jubin C."/>
            <person name="Vezzi A."/>
            <person name="Legeai F."/>
            <person name="Hugueney P."/>
            <person name="Dasilva C."/>
            <person name="Horner D."/>
            <person name="Mica E."/>
            <person name="Jublot D."/>
            <person name="Poulain J."/>
            <person name="Bruyere C."/>
            <person name="Billault A."/>
            <person name="Segurens B."/>
            <person name="Gouyvenoux M."/>
            <person name="Ugarte E."/>
            <person name="Cattonaro F."/>
            <person name="Anthouard V."/>
            <person name="Vico V."/>
            <person name="Del Fabbro C."/>
            <person name="Alaux M."/>
            <person name="Di Gaspero G."/>
            <person name="Dumas V."/>
            <person name="Felice N."/>
            <person name="Paillard S."/>
            <person name="Juman I."/>
            <person name="Moroldo M."/>
            <person name="Scalabrin S."/>
            <person name="Canaguier A."/>
            <person name="Le Clainche I."/>
            <person name="Malacrida G."/>
            <person name="Durand E."/>
            <person name="Pesole G."/>
            <person name="Laucou V."/>
            <person name="Chatelet P."/>
            <person name="Merdinoglu D."/>
            <person name="Delledonne M."/>
            <person name="Pezzotti M."/>
            <person name="Lecharny A."/>
            <person name="Scarpelli C."/>
            <person name="Artiguenave F."/>
            <person name="Pe M.E."/>
            <person name="Valle G."/>
            <person name="Morgante M."/>
            <person name="Caboche M."/>
            <person name="Adam-Blondon A.-F."/>
            <person name="Weissenbach J."/>
            <person name="Quetier F."/>
            <person name="Wincker P."/>
        </authorList>
    </citation>
    <scope>NUCLEOTIDE SEQUENCE [LARGE SCALE GENOMIC DNA]</scope>
    <source>
        <strain evidence="6">cv. Pinot noir / PN40024</strain>
    </source>
</reference>
<evidence type="ECO:0000259" key="4">
    <source>
        <dbReference type="Pfam" id="PF08100"/>
    </source>
</evidence>
<dbReference type="HOGENOM" id="CLU_2255105_0_0_1"/>
<dbReference type="GO" id="GO:0008757">
    <property type="term" value="F:S-adenosylmethionine-dependent methyltransferase activity"/>
    <property type="evidence" value="ECO:0007669"/>
    <property type="project" value="UniProtKB-ARBA"/>
</dbReference>
<evidence type="ECO:0000256" key="2">
    <source>
        <dbReference type="ARBA" id="ARBA00022679"/>
    </source>
</evidence>
<name>F6H5I2_VITVI</name>
<evidence type="ECO:0000313" key="6">
    <source>
        <dbReference type="Proteomes" id="UP000009183"/>
    </source>
</evidence>
<keyword evidence="2" id="KW-0808">Transferase</keyword>
<dbReference type="FunFam" id="1.10.10.10:FF:000213">
    <property type="entry name" value="Coniferyl alcohol 9-O-methyltransferase"/>
    <property type="match status" value="1"/>
</dbReference>
<evidence type="ECO:0000313" key="5">
    <source>
        <dbReference type="EMBL" id="CCB47334.1"/>
    </source>
</evidence>
<dbReference type="InterPro" id="IPR012967">
    <property type="entry name" value="COMT_dimerisation"/>
</dbReference>
<dbReference type="GO" id="GO:0009717">
    <property type="term" value="P:isoflavonoid biosynthetic process"/>
    <property type="evidence" value="ECO:0007669"/>
    <property type="project" value="UniProtKB-ARBA"/>
</dbReference>
<dbReference type="PaxDb" id="29760-VIT_12s0028g02770.t01"/>
<dbReference type="InterPro" id="IPR036388">
    <property type="entry name" value="WH-like_DNA-bd_sf"/>
</dbReference>
<evidence type="ECO:0000256" key="3">
    <source>
        <dbReference type="ARBA" id="ARBA00022691"/>
    </source>
</evidence>
<organism evidence="5 6">
    <name type="scientific">Vitis vinifera</name>
    <name type="common">Grape</name>
    <dbReference type="NCBI Taxonomy" id="29760"/>
    <lineage>
        <taxon>Eukaryota</taxon>
        <taxon>Viridiplantae</taxon>
        <taxon>Streptophyta</taxon>
        <taxon>Embryophyta</taxon>
        <taxon>Tracheophyta</taxon>
        <taxon>Spermatophyta</taxon>
        <taxon>Magnoliopsida</taxon>
        <taxon>eudicotyledons</taxon>
        <taxon>Gunneridae</taxon>
        <taxon>Pentapetalae</taxon>
        <taxon>rosids</taxon>
        <taxon>Vitales</taxon>
        <taxon>Vitaceae</taxon>
        <taxon>Viteae</taxon>
        <taxon>Vitis</taxon>
    </lineage>
</organism>
<dbReference type="eggNOG" id="KOG3178">
    <property type="taxonomic scope" value="Eukaryota"/>
</dbReference>
<dbReference type="InterPro" id="IPR016461">
    <property type="entry name" value="COMT-like"/>
</dbReference>
<dbReference type="Pfam" id="PF08100">
    <property type="entry name" value="Dimerisation"/>
    <property type="match status" value="1"/>
</dbReference>
<dbReference type="GO" id="GO:0046983">
    <property type="term" value="F:protein dimerization activity"/>
    <property type="evidence" value="ECO:0007669"/>
    <property type="project" value="InterPro"/>
</dbReference>
<accession>F6H5I2</accession>
<dbReference type="OrthoDB" id="987572at2759"/>
<dbReference type="Proteomes" id="UP000009183">
    <property type="component" value="Chromosome 12"/>
</dbReference>
<dbReference type="InParanoid" id="F6H5I2"/>
<sequence length="104" mass="11861">MDWANSERSSELLHAQAHVWNHIFDFSNSMSLKCAIQLGIPDIIHNHGKPMTLPELVTEPSVHPKKTQCVYRLMRILVQSGFFSAQRVQQSEQEEGLQMPLGSF</sequence>
<dbReference type="GO" id="GO:0032259">
    <property type="term" value="P:methylation"/>
    <property type="evidence" value="ECO:0007669"/>
    <property type="project" value="UniProtKB-KW"/>
</dbReference>
<keyword evidence="6" id="KW-1185">Reference proteome</keyword>
<dbReference type="EMBL" id="FN595235">
    <property type="protein sequence ID" value="CCB47334.1"/>
    <property type="molecule type" value="Genomic_DNA"/>
</dbReference>